<feature type="compositionally biased region" description="Low complexity" evidence="1">
    <location>
        <begin position="423"/>
        <end position="445"/>
    </location>
</feature>
<evidence type="ECO:0000256" key="1">
    <source>
        <dbReference type="SAM" id="MobiDB-lite"/>
    </source>
</evidence>
<feature type="region of interest" description="Disordered" evidence="1">
    <location>
        <begin position="16"/>
        <end position="37"/>
    </location>
</feature>
<dbReference type="InterPro" id="IPR036366">
    <property type="entry name" value="PGBDSf"/>
</dbReference>
<dbReference type="InterPro" id="IPR036365">
    <property type="entry name" value="PGBD-like_sf"/>
</dbReference>
<dbReference type="InterPro" id="IPR002477">
    <property type="entry name" value="Peptidoglycan-bd-like"/>
</dbReference>
<evidence type="ECO:0000259" key="2">
    <source>
        <dbReference type="Pfam" id="PF01471"/>
    </source>
</evidence>
<evidence type="ECO:0000259" key="4">
    <source>
        <dbReference type="Pfam" id="PF21277"/>
    </source>
</evidence>
<feature type="region of interest" description="Disordered" evidence="1">
    <location>
        <begin position="421"/>
        <end position="461"/>
    </location>
</feature>
<feature type="region of interest" description="Disordered" evidence="1">
    <location>
        <begin position="227"/>
        <end position="247"/>
    </location>
</feature>
<comment type="caution">
    <text evidence="5">The sequence shown here is derived from an EMBL/GenBank/DDBJ whole genome shotgun (WGS) entry which is preliminary data.</text>
</comment>
<dbReference type="SUPFAM" id="SSF47090">
    <property type="entry name" value="PGBD-like"/>
    <property type="match status" value="1"/>
</dbReference>
<feature type="domain" description="Peptidoglycan binding-like" evidence="2">
    <location>
        <begin position="259"/>
        <end position="320"/>
    </location>
</feature>
<name>A0ABU8D5F0_9GAMM</name>
<feature type="region of interest" description="Disordered" evidence="1">
    <location>
        <begin position="322"/>
        <end position="345"/>
    </location>
</feature>
<reference evidence="5 6" key="1">
    <citation type="submission" date="2024-02" db="EMBL/GenBank/DDBJ databases">
        <title>Lysobacter Genome Sequencing and Mining.</title>
        <authorList>
            <person name="Bierman J."/>
            <person name="Walker M.C."/>
        </authorList>
    </citation>
    <scope>NUCLEOTIDE SEQUENCE [LARGE SCALE GENOMIC DNA]</scope>
    <source>
        <strain evidence="5 6">PB6250</strain>
    </source>
</reference>
<dbReference type="Pfam" id="PF21277">
    <property type="entry name" value="T6SS_VgrG3-like_C"/>
    <property type="match status" value="1"/>
</dbReference>
<dbReference type="Proteomes" id="UP001387215">
    <property type="component" value="Unassembled WGS sequence"/>
</dbReference>
<gene>
    <name evidence="5" type="ORF">V2J18_12625</name>
</gene>
<evidence type="ECO:0000259" key="3">
    <source>
        <dbReference type="Pfam" id="PF20410"/>
    </source>
</evidence>
<keyword evidence="6" id="KW-1185">Reference proteome</keyword>
<feature type="domain" description="Type VI secretion system spike protein VgrG3-like C-terminal" evidence="4">
    <location>
        <begin position="17"/>
        <end position="204"/>
    </location>
</feature>
<organism evidence="5 6">
    <name type="scientific">Lysobacter firmicutimachus</name>
    <dbReference type="NCBI Taxonomy" id="1792846"/>
    <lineage>
        <taxon>Bacteria</taxon>
        <taxon>Pseudomonadati</taxon>
        <taxon>Pseudomonadota</taxon>
        <taxon>Gammaproteobacteria</taxon>
        <taxon>Lysobacterales</taxon>
        <taxon>Lysobacteraceae</taxon>
        <taxon>Lysobacter</taxon>
    </lineage>
</organism>
<protein>
    <submittedName>
        <fullName evidence="5">Peptidoglycan-binding domain-containing protein</fullName>
    </submittedName>
</protein>
<proteinExistence type="predicted"/>
<evidence type="ECO:0000313" key="6">
    <source>
        <dbReference type="Proteomes" id="UP001387215"/>
    </source>
</evidence>
<accession>A0ABU8D5F0</accession>
<feature type="compositionally biased region" description="Polar residues" evidence="1">
    <location>
        <begin position="16"/>
        <end position="25"/>
    </location>
</feature>
<dbReference type="Gene3D" id="1.10.101.10">
    <property type="entry name" value="PGBD-like superfamily/PGBD"/>
    <property type="match status" value="1"/>
</dbReference>
<dbReference type="Pfam" id="PF01471">
    <property type="entry name" value="PG_binding_1"/>
    <property type="match status" value="1"/>
</dbReference>
<feature type="domain" description="X-Tfes XVIPCD" evidence="3">
    <location>
        <begin position="341"/>
        <end position="439"/>
    </location>
</feature>
<dbReference type="EMBL" id="JBANDL010000002">
    <property type="protein sequence ID" value="MEI2455528.1"/>
    <property type="molecule type" value="Genomic_DNA"/>
</dbReference>
<dbReference type="InterPro" id="IPR049073">
    <property type="entry name" value="T6SS_VgrG3-like_C"/>
</dbReference>
<sequence length="461" mass="49850">MADDIEKAKRAINSWHIGQTSSGYESSGKGAGTISTGVGDAGGVSYGEYQLSSKKGTVQEYLEQSRYGDQFKGLTPATPEFNAKWKQLAASDPGFGKDQHDFIGRSHFDKQNEALKARGIDLSDRGRAVHDALWSTSVQFRGLTPDIFDKGMKEAYGKDYKLSELSDKQIVEAVQDYKIAHNNTLFKSSPDWWPGLLKRANNEKDSLVQLANQEALLKNNGIEVPPVSLAPGNRSHDAAPRPAPSRDAMADGVLKLDERGPAVRELQENLNRLGFRDAQGHPLSADGHFGKHTKEAVEAFQRAHGLDDDGKAGRDTLNAIKNAAPAQRRNDASPQGPLLSDPAHPNHALYKQAFDGLEKLGPQAGYPHREDRERAAAAMAYEAKAGGLSRIDHVVPNASGSGVFAVQGALNDPAHLRAHVDKAQAATQSVQQTSQQLQQDAAQMQPVSAAPERQAPRPAMP</sequence>
<dbReference type="Pfam" id="PF20410">
    <property type="entry name" value="X-Tfes_XVIPCD"/>
    <property type="match status" value="1"/>
</dbReference>
<evidence type="ECO:0000313" key="5">
    <source>
        <dbReference type="EMBL" id="MEI2455528.1"/>
    </source>
</evidence>
<dbReference type="RefSeq" id="WP_336131949.1">
    <property type="nucleotide sequence ID" value="NZ_JBANDL010000002.1"/>
</dbReference>
<dbReference type="InterPro" id="IPR046519">
    <property type="entry name" value="X-Tfes_XVIPCD"/>
</dbReference>